<comment type="subcellular location">
    <subcellularLocation>
        <location evidence="1">Cell membrane</location>
    </subcellularLocation>
</comment>
<keyword evidence="7 8" id="KW-0472">Membrane</keyword>
<reference evidence="11" key="1">
    <citation type="journal article" date="2019" name="Int. J. Syst. Evol. Microbiol.">
        <title>The Global Catalogue of Microorganisms (GCM) 10K type strain sequencing project: providing services to taxonomists for standard genome sequencing and annotation.</title>
        <authorList>
            <consortium name="The Broad Institute Genomics Platform"/>
            <consortium name="The Broad Institute Genome Sequencing Center for Infectious Disease"/>
            <person name="Wu L."/>
            <person name="Ma J."/>
        </authorList>
    </citation>
    <scope>NUCLEOTIDE SEQUENCE [LARGE SCALE GENOMIC DNA]</scope>
    <source>
        <strain evidence="11">JCM 18958</strain>
    </source>
</reference>
<comment type="caution">
    <text evidence="10">The sequence shown here is derived from an EMBL/GenBank/DDBJ whole genome shotgun (WGS) entry which is preliminary data.</text>
</comment>
<keyword evidence="2" id="KW-1003">Cell membrane</keyword>
<feature type="transmembrane region" description="Helical" evidence="8">
    <location>
        <begin position="28"/>
        <end position="50"/>
    </location>
</feature>
<dbReference type="EMBL" id="BAABLN010000023">
    <property type="protein sequence ID" value="GAA4698837.1"/>
    <property type="molecule type" value="Genomic_DNA"/>
</dbReference>
<evidence type="ECO:0000256" key="5">
    <source>
        <dbReference type="ARBA" id="ARBA00022989"/>
    </source>
</evidence>
<evidence type="ECO:0000256" key="1">
    <source>
        <dbReference type="ARBA" id="ARBA00004236"/>
    </source>
</evidence>
<dbReference type="RefSeq" id="WP_345311144.1">
    <property type="nucleotide sequence ID" value="NZ_BAABLN010000023.1"/>
</dbReference>
<organism evidence="10 11">
    <name type="scientific">Kocuria gwangalliensis</name>
    <dbReference type="NCBI Taxonomy" id="501592"/>
    <lineage>
        <taxon>Bacteria</taxon>
        <taxon>Bacillati</taxon>
        <taxon>Actinomycetota</taxon>
        <taxon>Actinomycetes</taxon>
        <taxon>Micrococcales</taxon>
        <taxon>Micrococcaceae</taxon>
        <taxon>Kocuria</taxon>
    </lineage>
</organism>
<evidence type="ECO:0000256" key="4">
    <source>
        <dbReference type="ARBA" id="ARBA00022741"/>
    </source>
</evidence>
<gene>
    <name evidence="10" type="ORF">GCM10025781_16180</name>
</gene>
<keyword evidence="5 8" id="KW-1133">Transmembrane helix</keyword>
<feature type="transmembrane region" description="Helical" evidence="8">
    <location>
        <begin position="62"/>
        <end position="84"/>
    </location>
</feature>
<feature type="domain" description="Pycsar effector protein" evidence="9">
    <location>
        <begin position="7"/>
        <end position="163"/>
    </location>
</feature>
<evidence type="ECO:0000256" key="2">
    <source>
        <dbReference type="ARBA" id="ARBA00022475"/>
    </source>
</evidence>
<name>A0ABP8X4X6_9MICC</name>
<accession>A0ABP8X4X6</accession>
<evidence type="ECO:0000256" key="8">
    <source>
        <dbReference type="SAM" id="Phobius"/>
    </source>
</evidence>
<evidence type="ECO:0000259" key="9">
    <source>
        <dbReference type="Pfam" id="PF18967"/>
    </source>
</evidence>
<sequence>MTTPAEHAWQIHSAQLDWTGKVDAKAGFAVALDSAAIAALVALSAERMIFADISNNWVRFPYWASVALFILGGFLALSAVAPSLRVRQIKAERHDNFIFFGHAKDWRPEFLETELRADDVTLVLSRQIVIMAGIAWKKHLKVGWSLWLIGAGVLSLFAASLMAVAS</sequence>
<keyword evidence="11" id="KW-1185">Reference proteome</keyword>
<feature type="transmembrane region" description="Helical" evidence="8">
    <location>
        <begin position="144"/>
        <end position="165"/>
    </location>
</feature>
<proteinExistence type="predicted"/>
<protein>
    <recommendedName>
        <fullName evidence="9">Pycsar effector protein domain-containing protein</fullName>
    </recommendedName>
</protein>
<evidence type="ECO:0000256" key="7">
    <source>
        <dbReference type="ARBA" id="ARBA00023136"/>
    </source>
</evidence>
<dbReference type="Pfam" id="PF18967">
    <property type="entry name" value="PycTM"/>
    <property type="match status" value="1"/>
</dbReference>
<evidence type="ECO:0000256" key="6">
    <source>
        <dbReference type="ARBA" id="ARBA00023118"/>
    </source>
</evidence>
<dbReference type="InterPro" id="IPR043760">
    <property type="entry name" value="PycTM_dom"/>
</dbReference>
<evidence type="ECO:0000313" key="10">
    <source>
        <dbReference type="EMBL" id="GAA4698837.1"/>
    </source>
</evidence>
<dbReference type="Proteomes" id="UP001501446">
    <property type="component" value="Unassembled WGS sequence"/>
</dbReference>
<keyword evidence="6" id="KW-0051">Antiviral defense</keyword>
<evidence type="ECO:0000256" key="3">
    <source>
        <dbReference type="ARBA" id="ARBA00022692"/>
    </source>
</evidence>
<evidence type="ECO:0000313" key="11">
    <source>
        <dbReference type="Proteomes" id="UP001501446"/>
    </source>
</evidence>
<keyword evidence="4" id="KW-0547">Nucleotide-binding</keyword>
<keyword evidence="3 8" id="KW-0812">Transmembrane</keyword>